<accession>A0A6A6PL06</accession>
<feature type="region of interest" description="Disordered" evidence="1">
    <location>
        <begin position="159"/>
        <end position="197"/>
    </location>
</feature>
<dbReference type="GeneID" id="54479270"/>
<dbReference type="RefSeq" id="XP_033587056.1">
    <property type="nucleotide sequence ID" value="XM_033738268.1"/>
</dbReference>
<keyword evidence="2" id="KW-1133">Transmembrane helix</keyword>
<feature type="compositionally biased region" description="Low complexity" evidence="1">
    <location>
        <begin position="316"/>
        <end position="334"/>
    </location>
</feature>
<gene>
    <name evidence="3" type="ORF">BDY17DRAFT_355363</name>
</gene>
<dbReference type="OrthoDB" id="5413188at2759"/>
<keyword evidence="2" id="KW-0812">Transmembrane</keyword>
<evidence type="ECO:0000256" key="1">
    <source>
        <dbReference type="SAM" id="MobiDB-lite"/>
    </source>
</evidence>
<dbReference type="AlphaFoldDB" id="A0A6A6PL06"/>
<feature type="compositionally biased region" description="Basic residues" evidence="1">
    <location>
        <begin position="339"/>
        <end position="357"/>
    </location>
</feature>
<reference evidence="3" key="1">
    <citation type="journal article" date="2020" name="Stud. Mycol.">
        <title>101 Dothideomycetes genomes: a test case for predicting lifestyles and emergence of pathogens.</title>
        <authorList>
            <person name="Haridas S."/>
            <person name="Albert R."/>
            <person name="Binder M."/>
            <person name="Bloem J."/>
            <person name="Labutti K."/>
            <person name="Salamov A."/>
            <person name="Andreopoulos B."/>
            <person name="Baker S."/>
            <person name="Barry K."/>
            <person name="Bills G."/>
            <person name="Bluhm B."/>
            <person name="Cannon C."/>
            <person name="Castanera R."/>
            <person name="Culley D."/>
            <person name="Daum C."/>
            <person name="Ezra D."/>
            <person name="Gonzalez J."/>
            <person name="Henrissat B."/>
            <person name="Kuo A."/>
            <person name="Liang C."/>
            <person name="Lipzen A."/>
            <person name="Lutzoni F."/>
            <person name="Magnuson J."/>
            <person name="Mondo S."/>
            <person name="Nolan M."/>
            <person name="Ohm R."/>
            <person name="Pangilinan J."/>
            <person name="Park H.-J."/>
            <person name="Ramirez L."/>
            <person name="Alfaro M."/>
            <person name="Sun H."/>
            <person name="Tritt A."/>
            <person name="Yoshinaga Y."/>
            <person name="Zwiers L.-H."/>
            <person name="Turgeon B."/>
            <person name="Goodwin S."/>
            <person name="Spatafora J."/>
            <person name="Crous P."/>
            <person name="Grigoriev I."/>
        </authorList>
    </citation>
    <scope>NUCLEOTIDE SEQUENCE</scope>
    <source>
        <strain evidence="3">CBS 113389</strain>
    </source>
</reference>
<feature type="compositionally biased region" description="Basic and acidic residues" evidence="1">
    <location>
        <begin position="58"/>
        <end position="71"/>
    </location>
</feature>
<dbReference type="EMBL" id="MU001639">
    <property type="protein sequence ID" value="KAF2480486.1"/>
    <property type="molecule type" value="Genomic_DNA"/>
</dbReference>
<dbReference type="Proteomes" id="UP000799767">
    <property type="component" value="Unassembled WGS sequence"/>
</dbReference>
<proteinExistence type="predicted"/>
<name>A0A6A6PL06_9PEZI</name>
<evidence type="ECO:0000313" key="4">
    <source>
        <dbReference type="Proteomes" id="UP000799767"/>
    </source>
</evidence>
<feature type="compositionally biased region" description="Low complexity" evidence="1">
    <location>
        <begin position="41"/>
        <end position="54"/>
    </location>
</feature>
<feature type="compositionally biased region" description="Polar residues" evidence="1">
    <location>
        <begin position="159"/>
        <end position="171"/>
    </location>
</feature>
<feature type="compositionally biased region" description="Polar residues" evidence="1">
    <location>
        <begin position="83"/>
        <end position="98"/>
    </location>
</feature>
<organism evidence="3 4">
    <name type="scientific">Neohortaea acidophila</name>
    <dbReference type="NCBI Taxonomy" id="245834"/>
    <lineage>
        <taxon>Eukaryota</taxon>
        <taxon>Fungi</taxon>
        <taxon>Dikarya</taxon>
        <taxon>Ascomycota</taxon>
        <taxon>Pezizomycotina</taxon>
        <taxon>Dothideomycetes</taxon>
        <taxon>Dothideomycetidae</taxon>
        <taxon>Mycosphaerellales</taxon>
        <taxon>Teratosphaeriaceae</taxon>
        <taxon>Neohortaea</taxon>
    </lineage>
</organism>
<protein>
    <submittedName>
        <fullName evidence="3">Uncharacterized protein</fullName>
    </submittedName>
</protein>
<feature type="compositionally biased region" description="Basic and acidic residues" evidence="1">
    <location>
        <begin position="1"/>
        <end position="15"/>
    </location>
</feature>
<feature type="region of interest" description="Disordered" evidence="1">
    <location>
        <begin position="1"/>
        <end position="140"/>
    </location>
</feature>
<keyword evidence="2" id="KW-0472">Membrane</keyword>
<feature type="transmembrane region" description="Helical" evidence="2">
    <location>
        <begin position="372"/>
        <end position="394"/>
    </location>
</feature>
<feature type="compositionally biased region" description="Polar residues" evidence="1">
    <location>
        <begin position="127"/>
        <end position="138"/>
    </location>
</feature>
<keyword evidence="4" id="KW-1185">Reference proteome</keyword>
<evidence type="ECO:0000256" key="2">
    <source>
        <dbReference type="SAM" id="Phobius"/>
    </source>
</evidence>
<feature type="region of interest" description="Disordered" evidence="1">
    <location>
        <begin position="248"/>
        <end position="360"/>
    </location>
</feature>
<evidence type="ECO:0000313" key="3">
    <source>
        <dbReference type="EMBL" id="KAF2480486.1"/>
    </source>
</evidence>
<sequence length="448" mass="48036">MESHHATRRSSDHVHRPAPAVEMTSRSASFDPRTRSEESWVDISSQPSSSSLSSAADEVDHAALRVPQDSRGRRRRSFRLSRPTTLSISHRQVSVGGTSSQEEYEESESESDRVLTSSGEGPFSPPLLNQPNISSAQRSAPLDEVLAEDDARTAINYPISNDQCFTPQPNAFSHPPSGQLRHSSQPVPGSYFPVQRRPSYRHSLPASQHNTSHMPHNILSPSYNAAAQHDEALRSSLTTLLSCAAAARGLPKSDSAKRPTPPTTRSNRVDPTSFRLIPASQLPAPDTTSQQHPASSPAPSPPKLQEPTFKPTLRRTSTSTTSTSFENQNQTQQQDPSKRKARTSSRERHRSLKKARRTASNDDLLATVSPTLLTWLVSAGVVVALSALSFGAGYSMGREAGRLEGGVGEGVLGGAGNVGGGLGGCAREVVGREGLGLRRGLATSAVQV</sequence>